<dbReference type="EMBL" id="JANAVB010008198">
    <property type="protein sequence ID" value="KAJ6841891.1"/>
    <property type="molecule type" value="Genomic_DNA"/>
</dbReference>
<feature type="compositionally biased region" description="Polar residues" evidence="1">
    <location>
        <begin position="50"/>
        <end position="59"/>
    </location>
</feature>
<name>A0AAX6HML8_IRIPA</name>
<gene>
    <name evidence="2" type="ORF">M6B38_304545</name>
</gene>
<accession>A0AAX6HML8</accession>
<protein>
    <submittedName>
        <fullName evidence="2">Uncharacterized protein</fullName>
    </submittedName>
</protein>
<reference evidence="2" key="1">
    <citation type="journal article" date="2023" name="GigaByte">
        <title>Genome assembly of the bearded iris, Iris pallida Lam.</title>
        <authorList>
            <person name="Bruccoleri R.E."/>
            <person name="Oakeley E.J."/>
            <person name="Faust A.M.E."/>
            <person name="Altorfer M."/>
            <person name="Dessus-Babus S."/>
            <person name="Burckhardt D."/>
            <person name="Oertli M."/>
            <person name="Naumann U."/>
            <person name="Petersen F."/>
            <person name="Wong J."/>
        </authorList>
    </citation>
    <scope>NUCLEOTIDE SEQUENCE</scope>
    <source>
        <strain evidence="2">GSM-AAB239-AS_SAM_17_03QT</strain>
    </source>
</reference>
<comment type="caution">
    <text evidence="2">The sequence shown here is derived from an EMBL/GenBank/DDBJ whole genome shotgun (WGS) entry which is preliminary data.</text>
</comment>
<reference evidence="2" key="2">
    <citation type="submission" date="2023-04" db="EMBL/GenBank/DDBJ databases">
        <authorList>
            <person name="Bruccoleri R.E."/>
            <person name="Oakeley E.J."/>
            <person name="Faust A.-M."/>
            <person name="Dessus-Babus S."/>
            <person name="Altorfer M."/>
            <person name="Burckhardt D."/>
            <person name="Oertli M."/>
            <person name="Naumann U."/>
            <person name="Petersen F."/>
            <person name="Wong J."/>
        </authorList>
    </citation>
    <scope>NUCLEOTIDE SEQUENCE</scope>
    <source>
        <strain evidence="2">GSM-AAB239-AS_SAM_17_03QT</strain>
        <tissue evidence="2">Leaf</tissue>
    </source>
</reference>
<sequence length="71" mass="8121">MTVGFASLRRPTTSSSRRRTINTHDLLQRRRVLHNDHHGAAPPPWLRGRITSSGDQATTPPRLGDRHPHRR</sequence>
<evidence type="ECO:0000313" key="2">
    <source>
        <dbReference type="EMBL" id="KAJ6841891.1"/>
    </source>
</evidence>
<evidence type="ECO:0000313" key="3">
    <source>
        <dbReference type="Proteomes" id="UP001140949"/>
    </source>
</evidence>
<proteinExistence type="predicted"/>
<keyword evidence="3" id="KW-1185">Reference proteome</keyword>
<dbReference type="Proteomes" id="UP001140949">
    <property type="component" value="Unassembled WGS sequence"/>
</dbReference>
<dbReference type="AlphaFoldDB" id="A0AAX6HML8"/>
<organism evidence="2 3">
    <name type="scientific">Iris pallida</name>
    <name type="common">Sweet iris</name>
    <dbReference type="NCBI Taxonomy" id="29817"/>
    <lineage>
        <taxon>Eukaryota</taxon>
        <taxon>Viridiplantae</taxon>
        <taxon>Streptophyta</taxon>
        <taxon>Embryophyta</taxon>
        <taxon>Tracheophyta</taxon>
        <taxon>Spermatophyta</taxon>
        <taxon>Magnoliopsida</taxon>
        <taxon>Liliopsida</taxon>
        <taxon>Asparagales</taxon>
        <taxon>Iridaceae</taxon>
        <taxon>Iridoideae</taxon>
        <taxon>Irideae</taxon>
        <taxon>Iris</taxon>
    </lineage>
</organism>
<evidence type="ECO:0000256" key="1">
    <source>
        <dbReference type="SAM" id="MobiDB-lite"/>
    </source>
</evidence>
<feature type="region of interest" description="Disordered" evidence="1">
    <location>
        <begin position="1"/>
        <end position="71"/>
    </location>
</feature>